<feature type="transmembrane region" description="Helical" evidence="8">
    <location>
        <begin position="453"/>
        <end position="479"/>
    </location>
</feature>
<dbReference type="STRING" id="1618436.UV59_C0007G0030"/>
<dbReference type="GO" id="GO:0009103">
    <property type="term" value="P:lipopolysaccharide biosynthetic process"/>
    <property type="evidence" value="ECO:0007669"/>
    <property type="project" value="UniProtKB-ARBA"/>
</dbReference>
<comment type="subcellular location">
    <subcellularLocation>
        <location evidence="1">Cell membrane</location>
        <topology evidence="1">Multi-pass membrane protein</topology>
    </subcellularLocation>
</comment>
<dbReference type="Pfam" id="PF13231">
    <property type="entry name" value="PMT_2"/>
    <property type="match status" value="1"/>
</dbReference>
<accession>A0A0G1CIY0</accession>
<keyword evidence="3" id="KW-0328">Glycosyltransferase</keyword>
<evidence type="ECO:0000259" key="9">
    <source>
        <dbReference type="Pfam" id="PF13231"/>
    </source>
</evidence>
<feature type="transmembrane region" description="Helical" evidence="8">
    <location>
        <begin position="147"/>
        <end position="168"/>
    </location>
</feature>
<evidence type="ECO:0000313" key="11">
    <source>
        <dbReference type="Proteomes" id="UP000034543"/>
    </source>
</evidence>
<dbReference type="EMBL" id="LCFB01000007">
    <property type="protein sequence ID" value="KKS85447.1"/>
    <property type="molecule type" value="Genomic_DNA"/>
</dbReference>
<reference evidence="10 11" key="1">
    <citation type="journal article" date="2015" name="Nature">
        <title>rRNA introns, odd ribosomes, and small enigmatic genomes across a large radiation of phyla.</title>
        <authorList>
            <person name="Brown C.T."/>
            <person name="Hug L.A."/>
            <person name="Thomas B.C."/>
            <person name="Sharon I."/>
            <person name="Castelle C.J."/>
            <person name="Singh A."/>
            <person name="Wilkins M.J."/>
            <person name="Williams K.H."/>
            <person name="Banfield J.F."/>
        </authorList>
    </citation>
    <scope>NUCLEOTIDE SEQUENCE [LARGE SCALE GENOMIC DNA]</scope>
</reference>
<feature type="transmembrane region" description="Helical" evidence="8">
    <location>
        <begin position="270"/>
        <end position="289"/>
    </location>
</feature>
<dbReference type="PANTHER" id="PTHR33908">
    <property type="entry name" value="MANNOSYLTRANSFERASE YKCB-RELATED"/>
    <property type="match status" value="1"/>
</dbReference>
<feature type="domain" description="Glycosyltransferase RgtA/B/C/D-like" evidence="9">
    <location>
        <begin position="142"/>
        <end position="281"/>
    </location>
</feature>
<gene>
    <name evidence="10" type="ORF">UV59_C0007G0030</name>
</gene>
<keyword evidence="4" id="KW-0808">Transferase</keyword>
<feature type="transmembrane region" description="Helical" evidence="8">
    <location>
        <begin position="499"/>
        <end position="522"/>
    </location>
</feature>
<sequence>MKSVLAWLLLVTFLKGLVWMSVVPLWHTPDEQAHFAQVQNMAEGVTPVYGQPTTSLEIYTSERLLQTARDDMGNNSYTYHPEFNISYTSGTNGFFEAEIKQIPKSDRTKLVITETTAYPPFYYTLASFVYRFVYGADLINRVFTTRIVSILLMVIAVYYTYKIGSFIFPQNPTFATSGAVLVSFHPMFTFTMTGVNSDVLMNTLFTVFIYYSLVFALEPFKVSTILLLGLTYLAGVLTKPTFHIGFLLIIFATLVFIKKHFHALQSWKKYSGAILLLALLVIMASLYAMRIRIAETFNTRSFTLIPEVSFENQAQPDLTFASHLKWTLQHTVREVLPWYWGVFKWLGVTLPRWSNRLINRVIIVAGIGLIMYVIKLMRMKRLSKSDWAILLLAFTASSYFFALTVWDWLFTRSNGYSFGMQGRYLFPQIAAHMLLLLIGLLQFIPQKRQALRYFLVLIVTGGMIGLNFVALQTIIQIYYPNTNLSTLILQVSQYKPWFLKGFFLLGIWSAYLLCLAIFLLQLSKWGKVQILKPQKSLSI</sequence>
<feature type="transmembrane region" description="Helical" evidence="8">
    <location>
        <begin position="426"/>
        <end position="444"/>
    </location>
</feature>
<name>A0A0G1CIY0_9BACT</name>
<dbReference type="GO" id="GO:0005886">
    <property type="term" value="C:plasma membrane"/>
    <property type="evidence" value="ECO:0007669"/>
    <property type="project" value="UniProtKB-SubCell"/>
</dbReference>
<comment type="caution">
    <text evidence="10">The sequence shown here is derived from an EMBL/GenBank/DDBJ whole genome shotgun (WGS) entry which is preliminary data.</text>
</comment>
<evidence type="ECO:0000256" key="7">
    <source>
        <dbReference type="ARBA" id="ARBA00023136"/>
    </source>
</evidence>
<dbReference type="AlphaFoldDB" id="A0A0G1CIY0"/>
<dbReference type="PANTHER" id="PTHR33908:SF11">
    <property type="entry name" value="MEMBRANE PROTEIN"/>
    <property type="match status" value="1"/>
</dbReference>
<keyword evidence="7 8" id="KW-0472">Membrane</keyword>
<feature type="transmembrane region" description="Helical" evidence="8">
    <location>
        <begin position="174"/>
        <end position="195"/>
    </location>
</feature>
<evidence type="ECO:0000256" key="5">
    <source>
        <dbReference type="ARBA" id="ARBA00022692"/>
    </source>
</evidence>
<proteinExistence type="predicted"/>
<evidence type="ECO:0000256" key="6">
    <source>
        <dbReference type="ARBA" id="ARBA00022989"/>
    </source>
</evidence>
<feature type="transmembrane region" description="Helical" evidence="8">
    <location>
        <begin position="357"/>
        <end position="375"/>
    </location>
</feature>
<dbReference type="GO" id="GO:0016763">
    <property type="term" value="F:pentosyltransferase activity"/>
    <property type="evidence" value="ECO:0007669"/>
    <property type="project" value="TreeGrafter"/>
</dbReference>
<evidence type="ECO:0000256" key="4">
    <source>
        <dbReference type="ARBA" id="ARBA00022679"/>
    </source>
</evidence>
<organism evidence="10 11">
    <name type="scientific">Candidatus Gottesmanbacteria bacterium GW2011_GWA1_43_11</name>
    <dbReference type="NCBI Taxonomy" id="1618436"/>
    <lineage>
        <taxon>Bacteria</taxon>
        <taxon>Candidatus Gottesmaniibacteriota</taxon>
    </lineage>
</organism>
<evidence type="ECO:0000313" key="10">
    <source>
        <dbReference type="EMBL" id="KKS85447.1"/>
    </source>
</evidence>
<dbReference type="InterPro" id="IPR038731">
    <property type="entry name" value="RgtA/B/C-like"/>
</dbReference>
<dbReference type="InterPro" id="IPR050297">
    <property type="entry name" value="LipidA_mod_glycosyltrf_83"/>
</dbReference>
<keyword evidence="2" id="KW-1003">Cell membrane</keyword>
<protein>
    <recommendedName>
        <fullName evidence="9">Glycosyltransferase RgtA/B/C/D-like domain-containing protein</fullName>
    </recommendedName>
</protein>
<feature type="transmembrane region" description="Helical" evidence="8">
    <location>
        <begin position="387"/>
        <end position="406"/>
    </location>
</feature>
<feature type="transmembrane region" description="Helical" evidence="8">
    <location>
        <begin position="121"/>
        <end position="140"/>
    </location>
</feature>
<evidence type="ECO:0000256" key="8">
    <source>
        <dbReference type="SAM" id="Phobius"/>
    </source>
</evidence>
<evidence type="ECO:0000256" key="2">
    <source>
        <dbReference type="ARBA" id="ARBA00022475"/>
    </source>
</evidence>
<keyword evidence="6 8" id="KW-1133">Transmembrane helix</keyword>
<evidence type="ECO:0000256" key="3">
    <source>
        <dbReference type="ARBA" id="ARBA00022676"/>
    </source>
</evidence>
<keyword evidence="5 8" id="KW-0812">Transmembrane</keyword>
<feature type="transmembrane region" description="Helical" evidence="8">
    <location>
        <begin position="207"/>
        <end position="234"/>
    </location>
</feature>
<dbReference type="Proteomes" id="UP000034543">
    <property type="component" value="Unassembled WGS sequence"/>
</dbReference>
<evidence type="ECO:0000256" key="1">
    <source>
        <dbReference type="ARBA" id="ARBA00004651"/>
    </source>
</evidence>
<feature type="transmembrane region" description="Helical" evidence="8">
    <location>
        <begin position="240"/>
        <end position="258"/>
    </location>
</feature>